<dbReference type="GO" id="GO:0009116">
    <property type="term" value="P:nucleoside metabolic process"/>
    <property type="evidence" value="ECO:0007669"/>
    <property type="project" value="InterPro"/>
</dbReference>
<dbReference type="Proteomes" id="UP000443090">
    <property type="component" value="Unassembled WGS sequence"/>
</dbReference>
<dbReference type="GO" id="GO:0005783">
    <property type="term" value="C:endoplasmic reticulum"/>
    <property type="evidence" value="ECO:0007669"/>
    <property type="project" value="TreeGrafter"/>
</dbReference>
<dbReference type="PANTHER" id="PTHR38643:SF1">
    <property type="entry name" value="PURINE NUCLEOSIDE PERMEASE C285.05-RELATED"/>
    <property type="match status" value="1"/>
</dbReference>
<dbReference type="Gene3D" id="3.40.50.1580">
    <property type="entry name" value="Nucleoside phosphorylase domain"/>
    <property type="match status" value="1"/>
</dbReference>
<accession>A0A8H8RQ90</accession>
<proteinExistence type="predicted"/>
<keyword evidence="3" id="KW-1185">Reference proteome</keyword>
<protein>
    <submittedName>
        <fullName evidence="2">Purine nucleoside permease</fullName>
    </submittedName>
</protein>
<evidence type="ECO:0000313" key="2">
    <source>
        <dbReference type="EMBL" id="TVY38522.1"/>
    </source>
</evidence>
<reference evidence="2 3" key="1">
    <citation type="submission" date="2018-05" db="EMBL/GenBank/DDBJ databases">
        <title>Genome sequencing and assembly of the regulated plant pathogen Lachnellula willkommii and related sister species for the development of diagnostic species identification markers.</title>
        <authorList>
            <person name="Giroux E."/>
            <person name="Bilodeau G."/>
        </authorList>
    </citation>
    <scope>NUCLEOTIDE SEQUENCE [LARGE SCALE GENOMIC DNA]</scope>
    <source>
        <strain evidence="2 3">CBS 160.35</strain>
    </source>
</reference>
<name>A0A8H8RQ90_9HELO</name>
<dbReference type="Pfam" id="PF06516">
    <property type="entry name" value="NUP"/>
    <property type="match status" value="1"/>
</dbReference>
<dbReference type="PANTHER" id="PTHR38643">
    <property type="entry name" value="PURINE NUCLEOSIDE PERMEASE C285.05-RELATED"/>
    <property type="match status" value="1"/>
</dbReference>
<feature type="signal peptide" evidence="1">
    <location>
        <begin position="1"/>
        <end position="18"/>
    </location>
</feature>
<gene>
    <name evidence="2" type="primary">NUP_3</name>
    <name evidence="2" type="ORF">LOCC1_G008201</name>
</gene>
<dbReference type="EMBL" id="QGMI01000595">
    <property type="protein sequence ID" value="TVY38522.1"/>
    <property type="molecule type" value="Genomic_DNA"/>
</dbReference>
<evidence type="ECO:0000256" key="1">
    <source>
        <dbReference type="SAM" id="SignalP"/>
    </source>
</evidence>
<dbReference type="OrthoDB" id="2331083at2759"/>
<organism evidence="2 3">
    <name type="scientific">Lachnellula occidentalis</name>
    <dbReference type="NCBI Taxonomy" id="215460"/>
    <lineage>
        <taxon>Eukaryota</taxon>
        <taxon>Fungi</taxon>
        <taxon>Dikarya</taxon>
        <taxon>Ascomycota</taxon>
        <taxon>Pezizomycotina</taxon>
        <taxon>Leotiomycetes</taxon>
        <taxon>Helotiales</taxon>
        <taxon>Lachnaceae</taxon>
        <taxon>Lachnellula</taxon>
    </lineage>
</organism>
<sequence>MKFTGFMAVLWAAGVCMASSLIPTREENGRNVLDNRDTTITPKVFIITLFPPERDAWLNSSNTASGFGDHLVEENITVPGFSPLYPDAHCTKDGSICLLTTGESEINAATTITALMLSPLFDLRKTYFLISGIAGVNPKQATIGDVAFAKYAVQVALQYEIDARELPSGYSSGYIPQGSHHPDQYPSSIYGTEVFEVNEALRDMAIQLASKAKISDTNISTAYRKQYEAAGSIYTKGLRSPSVIKCDVVTSDVYFSGALLAEGFENTTKLFTNGSGTYCMTGQEDNAILGAMVRAAKAKLMDFARVIVMRAGSNFDRPPPGSVVFENLFYVTQGAFESCLLNLFSAGSLVVDGIVKGWGCTFENGVKADNYIGDIFGTLGGIPDFGPGSDFGDNPVQARAIGGRLVHSESVAGRKDGKGKWGAMVARTANGNA</sequence>
<feature type="chain" id="PRO_5034687682" evidence="1">
    <location>
        <begin position="19"/>
        <end position="433"/>
    </location>
</feature>
<comment type="caution">
    <text evidence="2">The sequence shown here is derived from an EMBL/GenBank/DDBJ whole genome shotgun (WGS) entry which is preliminary data.</text>
</comment>
<dbReference type="AlphaFoldDB" id="A0A8H8RQ90"/>
<dbReference type="GO" id="GO:0003824">
    <property type="term" value="F:catalytic activity"/>
    <property type="evidence" value="ECO:0007669"/>
    <property type="project" value="InterPro"/>
</dbReference>
<evidence type="ECO:0000313" key="3">
    <source>
        <dbReference type="Proteomes" id="UP000443090"/>
    </source>
</evidence>
<dbReference type="InterPro" id="IPR009486">
    <property type="entry name" value="Pur_nuclsid_perm"/>
</dbReference>
<keyword evidence="1" id="KW-0732">Signal</keyword>
<dbReference type="InterPro" id="IPR035994">
    <property type="entry name" value="Nucleoside_phosphorylase_sf"/>
</dbReference>
<dbReference type="GO" id="GO:0055085">
    <property type="term" value="P:transmembrane transport"/>
    <property type="evidence" value="ECO:0007669"/>
    <property type="project" value="InterPro"/>
</dbReference>